<comment type="caution">
    <text evidence="8">The sequence shown here is derived from an EMBL/GenBank/DDBJ whole genome shotgun (WGS) entry which is preliminary data.</text>
</comment>
<proteinExistence type="predicted"/>
<protein>
    <recommendedName>
        <fullName evidence="2">peptidylprolyl isomerase</fullName>
        <ecNumber evidence="2">5.2.1.8</ecNumber>
    </recommendedName>
</protein>
<evidence type="ECO:0000313" key="9">
    <source>
        <dbReference type="Proteomes" id="UP000689129"/>
    </source>
</evidence>
<reference evidence="8" key="1">
    <citation type="journal article" date="2021" name="Mol. Plant Pathol.">
        <title>A 20-kb lineage-specific genomic region tames virulence in pathogenic amphidiploid Verticillium longisporum.</title>
        <authorList>
            <person name="Harting R."/>
            <person name="Starke J."/>
            <person name="Kusch H."/>
            <person name="Poggeler S."/>
            <person name="Maurus I."/>
            <person name="Schluter R."/>
            <person name="Landesfeind M."/>
            <person name="Bulla I."/>
            <person name="Nowrousian M."/>
            <person name="de Jonge R."/>
            <person name="Stahlhut G."/>
            <person name="Hoff K.J."/>
            <person name="Asshauer K.P."/>
            <person name="Thurmer A."/>
            <person name="Stanke M."/>
            <person name="Daniel R."/>
            <person name="Morgenstern B."/>
            <person name="Thomma B.P.H.J."/>
            <person name="Kronstad J.W."/>
            <person name="Braus-Stromeyer S.A."/>
            <person name="Braus G.H."/>
        </authorList>
    </citation>
    <scope>NUCLEOTIDE SEQUENCE</scope>
    <source>
        <strain evidence="8">Vl32</strain>
    </source>
</reference>
<dbReference type="InterPro" id="IPR002130">
    <property type="entry name" value="Cyclophilin-type_PPIase_dom"/>
</dbReference>
<evidence type="ECO:0000256" key="3">
    <source>
        <dbReference type="ARBA" id="ARBA00022737"/>
    </source>
</evidence>
<dbReference type="PROSITE" id="PS50072">
    <property type="entry name" value="CSA_PPIASE_2"/>
    <property type="match status" value="1"/>
</dbReference>
<dbReference type="EC" id="5.2.1.8" evidence="2"/>
<feature type="domain" description="PPIase cyclophilin-type" evidence="7">
    <location>
        <begin position="1"/>
        <end position="104"/>
    </location>
</feature>
<dbReference type="Pfam" id="PF00160">
    <property type="entry name" value="Pro_isomerase"/>
    <property type="match status" value="1"/>
</dbReference>
<evidence type="ECO:0000256" key="1">
    <source>
        <dbReference type="ARBA" id="ARBA00000971"/>
    </source>
</evidence>
<dbReference type="GO" id="GO:0016018">
    <property type="term" value="F:cyclosporin A binding"/>
    <property type="evidence" value="ECO:0007669"/>
    <property type="project" value="TreeGrafter"/>
</dbReference>
<dbReference type="GO" id="GO:0003755">
    <property type="term" value="F:peptidyl-prolyl cis-trans isomerase activity"/>
    <property type="evidence" value="ECO:0007669"/>
    <property type="project" value="UniProtKB-KW"/>
</dbReference>
<dbReference type="GO" id="GO:0042026">
    <property type="term" value="P:protein refolding"/>
    <property type="evidence" value="ECO:0007669"/>
    <property type="project" value="UniProtKB-ARBA"/>
</dbReference>
<name>A0A8I2Z691_VERLO</name>
<dbReference type="Proteomes" id="UP000689129">
    <property type="component" value="Unassembled WGS sequence"/>
</dbReference>
<comment type="catalytic activity">
    <reaction evidence="1">
        <text>[protein]-peptidylproline (omega=180) = [protein]-peptidylproline (omega=0)</text>
        <dbReference type="Rhea" id="RHEA:16237"/>
        <dbReference type="Rhea" id="RHEA-COMP:10747"/>
        <dbReference type="Rhea" id="RHEA-COMP:10748"/>
        <dbReference type="ChEBI" id="CHEBI:83833"/>
        <dbReference type="ChEBI" id="CHEBI:83834"/>
        <dbReference type="EC" id="5.2.1.8"/>
    </reaction>
</comment>
<dbReference type="FunFam" id="1.25.40.10:FF:000029">
    <property type="entry name" value="peptidyl-prolyl cis-trans isomerase D"/>
    <property type="match status" value="1"/>
</dbReference>
<organism evidence="8 9">
    <name type="scientific">Verticillium longisporum</name>
    <name type="common">Verticillium dahliae var. longisporum</name>
    <dbReference type="NCBI Taxonomy" id="100787"/>
    <lineage>
        <taxon>Eukaryota</taxon>
        <taxon>Fungi</taxon>
        <taxon>Dikarya</taxon>
        <taxon>Ascomycota</taxon>
        <taxon>Pezizomycotina</taxon>
        <taxon>Sordariomycetes</taxon>
        <taxon>Hypocreomycetidae</taxon>
        <taxon>Glomerellales</taxon>
        <taxon>Plectosphaerellaceae</taxon>
        <taxon>Verticillium</taxon>
    </lineage>
</organism>
<evidence type="ECO:0000313" key="8">
    <source>
        <dbReference type="EMBL" id="KAG7113552.1"/>
    </source>
</evidence>
<evidence type="ECO:0000259" key="7">
    <source>
        <dbReference type="PROSITE" id="PS50072"/>
    </source>
</evidence>
<dbReference type="EMBL" id="JAEMWZ010000512">
    <property type="protein sequence ID" value="KAG7113552.1"/>
    <property type="molecule type" value="Genomic_DNA"/>
</dbReference>
<keyword evidence="3" id="KW-0677">Repeat</keyword>
<evidence type="ECO:0000256" key="5">
    <source>
        <dbReference type="ARBA" id="ARBA00023110"/>
    </source>
</evidence>
<dbReference type="GO" id="GO:0051082">
    <property type="term" value="F:unfolded protein binding"/>
    <property type="evidence" value="ECO:0007669"/>
    <property type="project" value="UniProtKB-ARBA"/>
</dbReference>
<dbReference type="PANTHER" id="PTHR11071:SF561">
    <property type="entry name" value="PEPTIDYL-PROLYL CIS-TRANS ISOMERASE D-RELATED"/>
    <property type="match status" value="1"/>
</dbReference>
<evidence type="ECO:0000256" key="4">
    <source>
        <dbReference type="ARBA" id="ARBA00022803"/>
    </source>
</evidence>
<sequence>MIQGGDFTEGNGTGGESIYGAKFADEAFPKTHDRPFLLSMANAGPDTNGSQFFITTVPTPHLDNKHVVFGEVLNGKSIVRQLENLPTQNGDKPVKDAIIADCGVLTGDAALAADAKAPDAMGDVYEDFPEDCATPPEAAEVLAIATACKDYGNRAFKAGDPALGLEKYQKGIRYLNEEPDLEALPEADRPAFQAQLDALRFALNNNSALLALKLETFDDAHRFADAALAAANKPAATVKDADRAKALYRRGFASVRLKDEEAAVADLEAAHKLVPGDGLILNELNSVKQKAAARSAKEKAAYKKFFA</sequence>
<keyword evidence="5" id="KW-0697">Rotamase</keyword>
<gene>
    <name evidence="8" type="ORF">HYQ45_016708</name>
</gene>
<accession>A0A8I2Z691</accession>
<dbReference type="PANTHER" id="PTHR11071">
    <property type="entry name" value="PEPTIDYL-PROLYL CIS-TRANS ISOMERASE"/>
    <property type="match status" value="1"/>
</dbReference>
<keyword evidence="6 8" id="KW-0413">Isomerase</keyword>
<dbReference type="AlphaFoldDB" id="A0A8I2Z691"/>
<evidence type="ECO:0000256" key="6">
    <source>
        <dbReference type="ARBA" id="ARBA00023235"/>
    </source>
</evidence>
<evidence type="ECO:0000256" key="2">
    <source>
        <dbReference type="ARBA" id="ARBA00013194"/>
    </source>
</evidence>
<dbReference type="GO" id="GO:0005737">
    <property type="term" value="C:cytoplasm"/>
    <property type="evidence" value="ECO:0007669"/>
    <property type="project" value="TreeGrafter"/>
</dbReference>
<dbReference type="OrthoDB" id="193499at2759"/>
<keyword evidence="4" id="KW-0802">TPR repeat</keyword>